<organism evidence="1">
    <name type="scientific">marine sediment metagenome</name>
    <dbReference type="NCBI Taxonomy" id="412755"/>
    <lineage>
        <taxon>unclassified sequences</taxon>
        <taxon>metagenomes</taxon>
        <taxon>ecological metagenomes</taxon>
    </lineage>
</organism>
<protein>
    <submittedName>
        <fullName evidence="1">Uncharacterized protein</fullName>
    </submittedName>
</protein>
<gene>
    <name evidence="1" type="ORF">S01H4_25907</name>
</gene>
<comment type="caution">
    <text evidence="1">The sequence shown here is derived from an EMBL/GenBank/DDBJ whole genome shotgun (WGS) entry which is preliminary data.</text>
</comment>
<dbReference type="EMBL" id="BART01012401">
    <property type="protein sequence ID" value="GAG80505.1"/>
    <property type="molecule type" value="Genomic_DNA"/>
</dbReference>
<accession>X1ADE6</accession>
<dbReference type="AlphaFoldDB" id="X1ADE6"/>
<reference evidence="1" key="1">
    <citation type="journal article" date="2014" name="Front. Microbiol.">
        <title>High frequency of phylogenetically diverse reductive dehalogenase-homologous genes in deep subseafloor sedimentary metagenomes.</title>
        <authorList>
            <person name="Kawai M."/>
            <person name="Futagami T."/>
            <person name="Toyoda A."/>
            <person name="Takaki Y."/>
            <person name="Nishi S."/>
            <person name="Hori S."/>
            <person name="Arai W."/>
            <person name="Tsubouchi T."/>
            <person name="Morono Y."/>
            <person name="Uchiyama I."/>
            <person name="Ito T."/>
            <person name="Fujiyama A."/>
            <person name="Inagaki F."/>
            <person name="Takami H."/>
        </authorList>
    </citation>
    <scope>NUCLEOTIDE SEQUENCE</scope>
    <source>
        <strain evidence="1">Expedition CK06-06</strain>
    </source>
</reference>
<proteinExistence type="predicted"/>
<evidence type="ECO:0000313" key="1">
    <source>
        <dbReference type="EMBL" id="GAG80505.1"/>
    </source>
</evidence>
<sequence>MNTIWYEPFIHALRIHIEANHMNERGALDELRMTEEEYAYMEVGDDEKIVLGCPWSQHCECDWKVEGHIVIKLRNFV</sequence>
<name>X1ADE6_9ZZZZ</name>